<dbReference type="InParanoid" id="A0A0D2GHS1"/>
<reference evidence="1 2" key="1">
    <citation type="submission" date="2013-11" db="EMBL/GenBank/DDBJ databases">
        <title>Metagenomic analysis of a methanogenic consortium involved in long chain n-alkane degradation.</title>
        <authorList>
            <person name="Davidova I.A."/>
            <person name="Callaghan A.V."/>
            <person name="Wawrik B."/>
            <person name="Pruitt S."/>
            <person name="Marks C."/>
            <person name="Duncan K.E."/>
            <person name="Suflita J.M."/>
        </authorList>
    </citation>
    <scope>NUCLEOTIDE SEQUENCE [LARGE SCALE GENOMIC DNA]</scope>
    <source>
        <strain evidence="1 2">SPR</strain>
    </source>
</reference>
<organism evidence="1 2">
    <name type="scientific">Dethiosulfatarculus sandiegensis</name>
    <dbReference type="NCBI Taxonomy" id="1429043"/>
    <lineage>
        <taxon>Bacteria</taxon>
        <taxon>Pseudomonadati</taxon>
        <taxon>Thermodesulfobacteriota</taxon>
        <taxon>Desulfarculia</taxon>
        <taxon>Desulfarculales</taxon>
        <taxon>Desulfarculaceae</taxon>
        <taxon>Dethiosulfatarculus</taxon>
    </lineage>
</organism>
<proteinExistence type="predicted"/>
<keyword evidence="2" id="KW-1185">Reference proteome</keyword>
<dbReference type="EMBL" id="AZAC01000011">
    <property type="protein sequence ID" value="KIX14417.1"/>
    <property type="molecule type" value="Genomic_DNA"/>
</dbReference>
<sequence length="51" mass="5483">MSYAAPNFGSTKIFGVYGRVNTAGAALQTGWNNNYGSPLIKQNKVWVHPVG</sequence>
<dbReference type="Proteomes" id="UP000032233">
    <property type="component" value="Unassembled WGS sequence"/>
</dbReference>
<evidence type="ECO:0000313" key="2">
    <source>
        <dbReference type="Proteomes" id="UP000032233"/>
    </source>
</evidence>
<comment type="caution">
    <text evidence="1">The sequence shown here is derived from an EMBL/GenBank/DDBJ whole genome shotgun (WGS) entry which is preliminary data.</text>
</comment>
<dbReference type="STRING" id="1429043.X474_09750"/>
<name>A0A0D2GHS1_9BACT</name>
<gene>
    <name evidence="1" type="ORF">X474_09750</name>
</gene>
<evidence type="ECO:0000313" key="1">
    <source>
        <dbReference type="EMBL" id="KIX14417.1"/>
    </source>
</evidence>
<dbReference type="AlphaFoldDB" id="A0A0D2GHS1"/>
<protein>
    <submittedName>
        <fullName evidence="1">Uncharacterized protein</fullName>
    </submittedName>
</protein>
<accession>A0A0D2GHS1</accession>